<evidence type="ECO:0000256" key="1">
    <source>
        <dbReference type="SAM" id="MobiDB-lite"/>
    </source>
</evidence>
<evidence type="ECO:0000313" key="3">
    <source>
        <dbReference type="Proteomes" id="UP000327439"/>
    </source>
</evidence>
<evidence type="ECO:0000313" key="2">
    <source>
        <dbReference type="EMBL" id="KAB2043093.1"/>
    </source>
</evidence>
<keyword evidence="3" id="KW-1185">Reference proteome</keyword>
<dbReference type="AlphaFoldDB" id="A0A5J5SI06"/>
<organism evidence="2 3">
    <name type="scientific">Gossypium barbadense</name>
    <name type="common">Sea Island cotton</name>
    <name type="synonym">Hibiscus barbadensis</name>
    <dbReference type="NCBI Taxonomy" id="3634"/>
    <lineage>
        <taxon>Eukaryota</taxon>
        <taxon>Viridiplantae</taxon>
        <taxon>Streptophyta</taxon>
        <taxon>Embryophyta</taxon>
        <taxon>Tracheophyta</taxon>
        <taxon>Spermatophyta</taxon>
        <taxon>Magnoliopsida</taxon>
        <taxon>eudicotyledons</taxon>
        <taxon>Gunneridae</taxon>
        <taxon>Pentapetalae</taxon>
        <taxon>rosids</taxon>
        <taxon>malvids</taxon>
        <taxon>Malvales</taxon>
        <taxon>Malvaceae</taxon>
        <taxon>Malvoideae</taxon>
        <taxon>Gossypium</taxon>
    </lineage>
</organism>
<proteinExistence type="predicted"/>
<dbReference type="EMBL" id="CM018216">
    <property type="protein sequence ID" value="KAB2043093.1"/>
    <property type="molecule type" value="Genomic_DNA"/>
</dbReference>
<reference evidence="3" key="1">
    <citation type="journal article" date="2020" name="Nat. Genet.">
        <title>Genomic diversifications of five Gossypium allopolyploid species and their impact on cotton improvement.</title>
        <authorList>
            <person name="Chen Z.J."/>
            <person name="Sreedasyam A."/>
            <person name="Ando A."/>
            <person name="Song Q."/>
            <person name="De Santiago L.M."/>
            <person name="Hulse-Kemp A.M."/>
            <person name="Ding M."/>
            <person name="Ye W."/>
            <person name="Kirkbride R.C."/>
            <person name="Jenkins J."/>
            <person name="Plott C."/>
            <person name="Lovell J."/>
            <person name="Lin Y.M."/>
            <person name="Vaughn R."/>
            <person name="Liu B."/>
            <person name="Simpson S."/>
            <person name="Scheffler B.E."/>
            <person name="Wen L."/>
            <person name="Saski C.A."/>
            <person name="Grover C.E."/>
            <person name="Hu G."/>
            <person name="Conover J.L."/>
            <person name="Carlson J.W."/>
            <person name="Shu S."/>
            <person name="Boston L.B."/>
            <person name="Williams M."/>
            <person name="Peterson D.G."/>
            <person name="McGee K."/>
            <person name="Jones D.C."/>
            <person name="Wendel J.F."/>
            <person name="Stelly D.M."/>
            <person name="Grimwood J."/>
            <person name="Schmutz J."/>
        </authorList>
    </citation>
    <scope>NUCLEOTIDE SEQUENCE [LARGE SCALE GENOMIC DNA]</scope>
    <source>
        <strain evidence="3">cv. 3-79</strain>
    </source>
</reference>
<name>A0A5J5SI06_GOSBA</name>
<accession>A0A5J5SI06</accession>
<sequence length="86" mass="9782">MRGYHHSSGGTFGSWYQHHHHQKLEPKAPMLSPQQLMISATSSALGFLLQQGFMGNQQFFQFTNDDFTLHVPLESLCRQFIGLSCL</sequence>
<dbReference type="Proteomes" id="UP000327439">
    <property type="component" value="Chromosome D02"/>
</dbReference>
<feature type="region of interest" description="Disordered" evidence="1">
    <location>
        <begin position="1"/>
        <end position="20"/>
    </location>
</feature>
<gene>
    <name evidence="2" type="ORF">ES319_D02G265800v1</name>
</gene>
<protein>
    <submittedName>
        <fullName evidence="2">Uncharacterized protein</fullName>
    </submittedName>
</protein>